<keyword evidence="9 13" id="KW-1133">Transmembrane helix</keyword>
<evidence type="ECO:0000259" key="14">
    <source>
        <dbReference type="PROSITE" id="PS51098"/>
    </source>
</evidence>
<keyword evidence="3" id="KW-1003">Cell membrane</keyword>
<evidence type="ECO:0000256" key="7">
    <source>
        <dbReference type="ARBA" id="ARBA00022692"/>
    </source>
</evidence>
<feature type="transmembrane region" description="Helical" evidence="13">
    <location>
        <begin position="213"/>
        <end position="235"/>
    </location>
</feature>
<sequence length="517" mass="55677">MLKSLFSKFQVFGKAIMLPIAVLPAAGLLLGIGGAFTNPNTIGNYPFLDQPWLQAIFTIMSFAGQIIFSNLPIIFAIGIAVGLAKSDKGVAGLAALLAYLVMNASINALLVVTGKLAKEKLADVGQGMILGIQTLQTGVFGGVIVGLLTYYLHKKFGKVKLPQWLGFFSGSRFIPIICSFSAVLLGMVMFVVWPPVQSGIASMGGIVDRTGYFGSFMFGFIVKLLGPLGLHHIFYLPFWQTALGGSMVVNGIEVQGAQNIFFAQLADHNTQQYFVGVSRFMSGKYFPMMFGLLGAALAMYHTAKPENKKKVLGLLLTGAITSFLTGITEPLEFAFLFVAPLLFVIHAALWGVAYMLAHILNITVGMTFSAGLIDFTLFGILQGNDKTNWMLVPLVGIGFFIVYYFTFRILITKLNLKTPGREDEDTSDTASAADGGSGNADQQTAAILSALGGKANIEDLDCCATRLRVTVRDETQVSKEELQKTGSKGVIVKGKGVQIIYGPHVALIKTELEEMIQ</sequence>
<evidence type="ECO:0000256" key="2">
    <source>
        <dbReference type="ARBA" id="ARBA00022448"/>
    </source>
</evidence>
<dbReference type="OrthoDB" id="9764327at2"/>
<dbReference type="InterPro" id="IPR050429">
    <property type="entry name" value="PTS_Glucose_EIICBA"/>
</dbReference>
<dbReference type="Pfam" id="PF00367">
    <property type="entry name" value="PTS_EIIB"/>
    <property type="match status" value="1"/>
</dbReference>
<feature type="transmembrane region" description="Helical" evidence="13">
    <location>
        <begin position="90"/>
        <end position="110"/>
    </location>
</feature>
<feature type="transmembrane region" description="Helical" evidence="13">
    <location>
        <begin position="333"/>
        <end position="357"/>
    </location>
</feature>
<feature type="active site" description="Phosphocysteine intermediate; for EIIB activity" evidence="11">
    <location>
        <position position="463"/>
    </location>
</feature>
<feature type="domain" description="PTS EIIB type-1" evidence="14">
    <location>
        <begin position="441"/>
        <end position="517"/>
    </location>
</feature>
<evidence type="ECO:0000256" key="9">
    <source>
        <dbReference type="ARBA" id="ARBA00022989"/>
    </source>
</evidence>
<dbReference type="SUPFAM" id="SSF55604">
    <property type="entry name" value="Glucose permease domain IIB"/>
    <property type="match status" value="1"/>
</dbReference>
<dbReference type="EMBL" id="JMQA01000031">
    <property type="protein sequence ID" value="KFN07747.1"/>
    <property type="molecule type" value="Genomic_DNA"/>
</dbReference>
<keyword evidence="4" id="KW-0762">Sugar transport</keyword>
<name>A0A090ZAU0_PAEMA</name>
<dbReference type="GO" id="GO:0008982">
    <property type="term" value="F:protein-N(PI)-phosphohistidine-sugar phosphotransferase activity"/>
    <property type="evidence" value="ECO:0007669"/>
    <property type="project" value="InterPro"/>
</dbReference>
<feature type="domain" description="PTS EIIC type-1" evidence="15">
    <location>
        <begin position="3"/>
        <end position="423"/>
    </location>
</feature>
<dbReference type="InterPro" id="IPR001996">
    <property type="entry name" value="PTS_IIB_1"/>
</dbReference>
<feature type="region of interest" description="Disordered" evidence="12">
    <location>
        <begin position="419"/>
        <end position="440"/>
    </location>
</feature>
<keyword evidence="5 16" id="KW-0808">Transferase</keyword>
<evidence type="ECO:0000256" key="12">
    <source>
        <dbReference type="SAM" id="MobiDB-lite"/>
    </source>
</evidence>
<dbReference type="HOGENOM" id="CLU_012312_1_0_9"/>
<evidence type="ECO:0000256" key="5">
    <source>
        <dbReference type="ARBA" id="ARBA00022679"/>
    </source>
</evidence>
<feature type="transmembrane region" description="Helical" evidence="13">
    <location>
        <begin position="130"/>
        <end position="152"/>
    </location>
</feature>
<evidence type="ECO:0000256" key="4">
    <source>
        <dbReference type="ARBA" id="ARBA00022597"/>
    </source>
</evidence>
<keyword evidence="2" id="KW-0813">Transport</keyword>
<dbReference type="InterPro" id="IPR013013">
    <property type="entry name" value="PTS_EIIC_1"/>
</dbReference>
<dbReference type="GO" id="GO:0005886">
    <property type="term" value="C:plasma membrane"/>
    <property type="evidence" value="ECO:0007669"/>
    <property type="project" value="UniProtKB-SubCell"/>
</dbReference>
<feature type="transmembrane region" description="Helical" evidence="13">
    <location>
        <begin position="389"/>
        <end position="411"/>
    </location>
</feature>
<dbReference type="PANTHER" id="PTHR30009:SF24">
    <property type="entry name" value="PTS SYSTEM, IIBC COMPONENT"/>
    <property type="match status" value="1"/>
</dbReference>
<feature type="transmembrane region" description="Helical" evidence="13">
    <location>
        <begin position="364"/>
        <end position="383"/>
    </location>
</feature>
<dbReference type="InterPro" id="IPR003352">
    <property type="entry name" value="PTS_EIIC"/>
</dbReference>
<dbReference type="InterPro" id="IPR018113">
    <property type="entry name" value="PTrfase_EIIB_Cys"/>
</dbReference>
<dbReference type="NCBIfam" id="TIGR00826">
    <property type="entry name" value="EIIB_glc"/>
    <property type="match status" value="1"/>
</dbReference>
<dbReference type="STRING" id="44252.DJ90_3888"/>
<feature type="transmembrane region" description="Helical" evidence="13">
    <location>
        <begin position="56"/>
        <end position="83"/>
    </location>
</feature>
<dbReference type="InterPro" id="IPR036878">
    <property type="entry name" value="Glu_permease_IIB"/>
</dbReference>
<accession>A0A090ZAU0</accession>
<evidence type="ECO:0000256" key="3">
    <source>
        <dbReference type="ARBA" id="ARBA00022475"/>
    </source>
</evidence>
<gene>
    <name evidence="16" type="ORF">DJ90_3888</name>
</gene>
<evidence type="ECO:0000256" key="13">
    <source>
        <dbReference type="SAM" id="Phobius"/>
    </source>
</evidence>
<dbReference type="PROSITE" id="PS51103">
    <property type="entry name" value="PTS_EIIC_TYPE_1"/>
    <property type="match status" value="1"/>
</dbReference>
<dbReference type="PATRIC" id="fig|44252.3.peg.3707"/>
<evidence type="ECO:0000256" key="1">
    <source>
        <dbReference type="ARBA" id="ARBA00004651"/>
    </source>
</evidence>
<feature type="transmembrane region" description="Helical" evidence="13">
    <location>
        <begin position="12"/>
        <end position="36"/>
    </location>
</feature>
<evidence type="ECO:0000256" key="11">
    <source>
        <dbReference type="PROSITE-ProRule" id="PRU00421"/>
    </source>
</evidence>
<feature type="transmembrane region" description="Helical" evidence="13">
    <location>
        <begin position="310"/>
        <end position="327"/>
    </location>
</feature>
<proteinExistence type="predicted"/>
<dbReference type="Gene3D" id="3.30.1360.60">
    <property type="entry name" value="Glucose permease domain IIB"/>
    <property type="match status" value="1"/>
</dbReference>
<evidence type="ECO:0000313" key="17">
    <source>
        <dbReference type="Proteomes" id="UP000029278"/>
    </source>
</evidence>
<dbReference type="RefSeq" id="WP_036619392.1">
    <property type="nucleotide sequence ID" value="NZ_JAKOBR010000192.1"/>
</dbReference>
<comment type="subcellular location">
    <subcellularLocation>
        <location evidence="1">Cell membrane</location>
        <topology evidence="1">Multi-pass membrane protein</topology>
    </subcellularLocation>
</comment>
<keyword evidence="7 13" id="KW-0812">Transmembrane</keyword>
<keyword evidence="6" id="KW-0598">Phosphotransferase system</keyword>
<dbReference type="AlphaFoldDB" id="A0A090ZAU0"/>
<dbReference type="PROSITE" id="PS51098">
    <property type="entry name" value="PTS_EIIB_TYPE_1"/>
    <property type="match status" value="1"/>
</dbReference>
<dbReference type="GO" id="GO:0016301">
    <property type="term" value="F:kinase activity"/>
    <property type="evidence" value="ECO:0007669"/>
    <property type="project" value="UniProtKB-KW"/>
</dbReference>
<feature type="transmembrane region" description="Helical" evidence="13">
    <location>
        <begin position="285"/>
        <end position="303"/>
    </location>
</feature>
<keyword evidence="10 13" id="KW-0472">Membrane</keyword>
<dbReference type="GeneID" id="77011186"/>
<keyword evidence="8" id="KW-0418">Kinase</keyword>
<feature type="transmembrane region" description="Helical" evidence="13">
    <location>
        <begin position="173"/>
        <end position="193"/>
    </location>
</feature>
<dbReference type="GO" id="GO:0090563">
    <property type="term" value="F:protein-phosphocysteine-sugar phosphotransferase activity"/>
    <property type="evidence" value="ECO:0007669"/>
    <property type="project" value="TreeGrafter"/>
</dbReference>
<dbReference type="PANTHER" id="PTHR30009">
    <property type="entry name" value="CYTOCHROME C-TYPE SYNTHESIS PROTEIN AND PTS TRANSMEMBRANE COMPONENT"/>
    <property type="match status" value="1"/>
</dbReference>
<dbReference type="EC" id="2.7.1.69" evidence="16"/>
<evidence type="ECO:0000256" key="6">
    <source>
        <dbReference type="ARBA" id="ARBA00022683"/>
    </source>
</evidence>
<evidence type="ECO:0000256" key="8">
    <source>
        <dbReference type="ARBA" id="ARBA00022777"/>
    </source>
</evidence>
<dbReference type="Proteomes" id="UP000029278">
    <property type="component" value="Unassembled WGS sequence"/>
</dbReference>
<comment type="caution">
    <text evidence="16">The sequence shown here is derived from an EMBL/GenBank/DDBJ whole genome shotgun (WGS) entry which is preliminary data.</text>
</comment>
<keyword evidence="17" id="KW-1185">Reference proteome</keyword>
<dbReference type="Pfam" id="PF02378">
    <property type="entry name" value="PTS_EIIC"/>
    <property type="match status" value="1"/>
</dbReference>
<dbReference type="GO" id="GO:0009401">
    <property type="term" value="P:phosphoenolpyruvate-dependent sugar phosphotransferase system"/>
    <property type="evidence" value="ECO:0007669"/>
    <property type="project" value="UniProtKB-KW"/>
</dbReference>
<evidence type="ECO:0000256" key="10">
    <source>
        <dbReference type="ARBA" id="ARBA00023136"/>
    </source>
</evidence>
<organism evidence="16 17">
    <name type="scientific">Paenibacillus macerans</name>
    <name type="common">Bacillus macerans</name>
    <dbReference type="NCBI Taxonomy" id="44252"/>
    <lineage>
        <taxon>Bacteria</taxon>
        <taxon>Bacillati</taxon>
        <taxon>Bacillota</taxon>
        <taxon>Bacilli</taxon>
        <taxon>Bacillales</taxon>
        <taxon>Paenibacillaceae</taxon>
        <taxon>Paenibacillus</taxon>
    </lineage>
</organism>
<reference evidence="16 17" key="1">
    <citation type="submission" date="2014-04" db="EMBL/GenBank/DDBJ databases">
        <authorList>
            <person name="Bishop-Lilly K.A."/>
            <person name="Broomall S.M."/>
            <person name="Chain P.S."/>
            <person name="Chertkov O."/>
            <person name="Coyne S.R."/>
            <person name="Daligault H.E."/>
            <person name="Davenport K.W."/>
            <person name="Erkkila T."/>
            <person name="Frey K.G."/>
            <person name="Gibbons H.S."/>
            <person name="Gu W."/>
            <person name="Jaissle J."/>
            <person name="Johnson S.L."/>
            <person name="Koroleva G.I."/>
            <person name="Ladner J.T."/>
            <person name="Lo C.-C."/>
            <person name="Minogue T.D."/>
            <person name="Munk C."/>
            <person name="Palacios G.F."/>
            <person name="Redden C.L."/>
            <person name="Rosenzweig C.N."/>
            <person name="Scholz M.B."/>
            <person name="Teshima H."/>
            <person name="Xu Y."/>
        </authorList>
    </citation>
    <scope>NUCLEOTIDE SEQUENCE [LARGE SCALE GENOMIC DNA]</scope>
    <source>
        <strain evidence="16 17">8244</strain>
    </source>
</reference>
<dbReference type="CDD" id="cd00212">
    <property type="entry name" value="PTS_IIB_glc"/>
    <property type="match status" value="1"/>
</dbReference>
<evidence type="ECO:0000313" key="16">
    <source>
        <dbReference type="EMBL" id="KFN07747.1"/>
    </source>
</evidence>
<evidence type="ECO:0000259" key="15">
    <source>
        <dbReference type="PROSITE" id="PS51103"/>
    </source>
</evidence>
<dbReference type="PROSITE" id="PS01035">
    <property type="entry name" value="PTS_EIIB_TYPE_1_CYS"/>
    <property type="match status" value="1"/>
</dbReference>
<protein>
    <submittedName>
        <fullName evidence="16">PTS system, glucose-like IIB component domain protein</fullName>
        <ecNumber evidence="16">2.7.1.69</ecNumber>
    </submittedName>
</protein>